<keyword evidence="2" id="KW-0479">Metal-binding</keyword>
<evidence type="ECO:0000256" key="2">
    <source>
        <dbReference type="ARBA" id="ARBA00022723"/>
    </source>
</evidence>
<evidence type="ECO:0000259" key="12">
    <source>
        <dbReference type="PROSITE" id="PS50157"/>
    </source>
</evidence>
<dbReference type="InterPro" id="IPR036236">
    <property type="entry name" value="Znf_C2H2_sf"/>
</dbReference>
<keyword evidence="7" id="KW-0238">DNA-binding</keyword>
<feature type="domain" description="C2H2-type" evidence="12">
    <location>
        <begin position="334"/>
        <end position="361"/>
    </location>
</feature>
<evidence type="ECO:0000256" key="3">
    <source>
        <dbReference type="ARBA" id="ARBA00022737"/>
    </source>
</evidence>
<keyword evidence="5" id="KW-0862">Zinc</keyword>
<dbReference type="SMART" id="SM00355">
    <property type="entry name" value="ZnF_C2H2"/>
    <property type="match status" value="7"/>
</dbReference>
<evidence type="ECO:0000313" key="13">
    <source>
        <dbReference type="EMBL" id="KAK2089306.1"/>
    </source>
</evidence>
<dbReference type="InterPro" id="IPR013087">
    <property type="entry name" value="Znf_C2H2_type"/>
</dbReference>
<dbReference type="PANTHER" id="PTHR24393">
    <property type="entry name" value="ZINC FINGER PROTEIN"/>
    <property type="match status" value="1"/>
</dbReference>
<evidence type="ECO:0000313" key="14">
    <source>
        <dbReference type="Proteomes" id="UP001266305"/>
    </source>
</evidence>
<comment type="subcellular location">
    <subcellularLocation>
        <location evidence="1">Nucleus</location>
    </subcellularLocation>
</comment>
<evidence type="ECO:0000256" key="10">
    <source>
        <dbReference type="PROSITE-ProRule" id="PRU00042"/>
    </source>
</evidence>
<evidence type="ECO:0000256" key="11">
    <source>
        <dbReference type="SAM" id="MobiDB-lite"/>
    </source>
</evidence>
<feature type="domain" description="C2H2-type" evidence="12">
    <location>
        <begin position="474"/>
        <end position="501"/>
    </location>
</feature>
<dbReference type="SUPFAM" id="SSF57667">
    <property type="entry name" value="beta-beta-alpha zinc fingers"/>
    <property type="match status" value="4"/>
</dbReference>
<evidence type="ECO:0000256" key="1">
    <source>
        <dbReference type="ARBA" id="ARBA00004123"/>
    </source>
</evidence>
<protein>
    <recommendedName>
        <fullName evidence="12">C2H2-type domain-containing protein</fullName>
    </recommendedName>
</protein>
<feature type="domain" description="C2H2-type" evidence="12">
    <location>
        <begin position="446"/>
        <end position="473"/>
    </location>
</feature>
<accession>A0ABQ9TWY8</accession>
<dbReference type="PANTHER" id="PTHR24393:SF158">
    <property type="entry name" value="C2H2-TYPE DOMAIN-CONTAINING PROTEIN"/>
    <property type="match status" value="1"/>
</dbReference>
<evidence type="ECO:0000256" key="6">
    <source>
        <dbReference type="ARBA" id="ARBA00023015"/>
    </source>
</evidence>
<gene>
    <name evidence="13" type="ORF">P7K49_035213</name>
</gene>
<keyword evidence="8" id="KW-0804">Transcription</keyword>
<feature type="compositionally biased region" description="Basic and acidic residues" evidence="11">
    <location>
        <begin position="280"/>
        <end position="290"/>
    </location>
</feature>
<evidence type="ECO:0000256" key="5">
    <source>
        <dbReference type="ARBA" id="ARBA00022833"/>
    </source>
</evidence>
<feature type="domain" description="C2H2-type" evidence="12">
    <location>
        <begin position="418"/>
        <end position="445"/>
    </location>
</feature>
<organism evidence="13 14">
    <name type="scientific">Saguinus oedipus</name>
    <name type="common">Cotton-top tamarin</name>
    <name type="synonym">Oedipomidas oedipus</name>
    <dbReference type="NCBI Taxonomy" id="9490"/>
    <lineage>
        <taxon>Eukaryota</taxon>
        <taxon>Metazoa</taxon>
        <taxon>Chordata</taxon>
        <taxon>Craniata</taxon>
        <taxon>Vertebrata</taxon>
        <taxon>Euteleostomi</taxon>
        <taxon>Mammalia</taxon>
        <taxon>Eutheria</taxon>
        <taxon>Euarchontoglires</taxon>
        <taxon>Primates</taxon>
        <taxon>Haplorrhini</taxon>
        <taxon>Platyrrhini</taxon>
        <taxon>Cebidae</taxon>
        <taxon>Callitrichinae</taxon>
        <taxon>Saguinus</taxon>
    </lineage>
</organism>
<keyword evidence="4 10" id="KW-0863">Zinc-finger</keyword>
<name>A0ABQ9TWY8_SAGOE</name>
<keyword evidence="6" id="KW-0805">Transcription regulation</keyword>
<sequence length="502" mass="53549">MEGPAHKAGQGGIPKADARGISGDREKRPQEPRPLEEDQAGSRPTQKADLPGGAVGGMTTPPGWGSRGCNLGVSPRPGTRPLVPEQCGPAYSQDPDLVTPEGLQSGRAPVKARRLPETAARTPAWRSIAGRPLGRSPPLAPEPPPDSTVRGPHGLLAVPTGDWRSDLPADPKADLPRKKPLGGAAPGLRVRRSLCLEGPGDPPRAAAGDGGAQSVCPLREALSPQPAAAGQRPPVCPECDRTSRPCLGVPEPAAQRRYACEECGKAFTRTSSLLRHQRIHAGERPHEGRTRPSAAAAARSRSGEPSGCSARPGGPVASRVPDGGRGSGVGKKPYECVECAKAFGPLSHLAEHRRVQTGEKPYACPECGKAFTQRSNLSRHRRTRSSARPYACALCGKAFEGRSGLVRPWRAHTGERPYGCPDCGKAFRGCPELRQHERLHSGERPYVCRDRGKAFVRNCSLERHLRTHTGERPHACGDCGRAFSQRSNLNEHRKRHSGRAAP</sequence>
<feature type="domain" description="C2H2-type" evidence="12">
    <location>
        <begin position="390"/>
        <end position="417"/>
    </location>
</feature>
<evidence type="ECO:0000256" key="8">
    <source>
        <dbReference type="ARBA" id="ARBA00023163"/>
    </source>
</evidence>
<evidence type="ECO:0000256" key="4">
    <source>
        <dbReference type="ARBA" id="ARBA00022771"/>
    </source>
</evidence>
<evidence type="ECO:0000256" key="9">
    <source>
        <dbReference type="ARBA" id="ARBA00023242"/>
    </source>
</evidence>
<dbReference type="Pfam" id="PF00096">
    <property type="entry name" value="zf-C2H2"/>
    <property type="match status" value="4"/>
</dbReference>
<feature type="domain" description="C2H2-type" evidence="12">
    <location>
        <begin position="362"/>
        <end position="389"/>
    </location>
</feature>
<feature type="compositionally biased region" description="Basic and acidic residues" evidence="11">
    <location>
        <begin position="16"/>
        <end position="36"/>
    </location>
</feature>
<feature type="region of interest" description="Disordered" evidence="11">
    <location>
        <begin position="275"/>
        <end position="327"/>
    </location>
</feature>
<feature type="region of interest" description="Disordered" evidence="11">
    <location>
        <begin position="1"/>
        <end position="241"/>
    </location>
</feature>
<dbReference type="Proteomes" id="UP001266305">
    <property type="component" value="Unassembled WGS sequence"/>
</dbReference>
<comment type="caution">
    <text evidence="13">The sequence shown here is derived from an EMBL/GenBank/DDBJ whole genome shotgun (WGS) entry which is preliminary data.</text>
</comment>
<feature type="domain" description="C2H2-type" evidence="12">
    <location>
        <begin position="258"/>
        <end position="285"/>
    </location>
</feature>
<feature type="compositionally biased region" description="Low complexity" evidence="11">
    <location>
        <begin position="291"/>
        <end position="306"/>
    </location>
</feature>
<keyword evidence="3" id="KW-0677">Repeat</keyword>
<keyword evidence="14" id="KW-1185">Reference proteome</keyword>
<keyword evidence="9" id="KW-0539">Nucleus</keyword>
<proteinExistence type="predicted"/>
<dbReference type="PROSITE" id="PS50157">
    <property type="entry name" value="ZINC_FINGER_C2H2_2"/>
    <property type="match status" value="7"/>
</dbReference>
<dbReference type="EMBL" id="JASSZA010000019">
    <property type="protein sequence ID" value="KAK2089306.1"/>
    <property type="molecule type" value="Genomic_DNA"/>
</dbReference>
<reference evidence="13 14" key="1">
    <citation type="submission" date="2023-05" db="EMBL/GenBank/DDBJ databases">
        <title>B98-5 Cell Line De Novo Hybrid Assembly: An Optical Mapping Approach.</title>
        <authorList>
            <person name="Kananen K."/>
            <person name="Auerbach J.A."/>
            <person name="Kautto E."/>
            <person name="Blachly J.S."/>
        </authorList>
    </citation>
    <scope>NUCLEOTIDE SEQUENCE [LARGE SCALE GENOMIC DNA]</scope>
    <source>
        <strain evidence="13">B95-8</strain>
        <tissue evidence="13">Cell line</tissue>
    </source>
</reference>
<dbReference type="PROSITE" id="PS00028">
    <property type="entry name" value="ZINC_FINGER_C2H2_1"/>
    <property type="match status" value="3"/>
</dbReference>
<evidence type="ECO:0000256" key="7">
    <source>
        <dbReference type="ARBA" id="ARBA00023125"/>
    </source>
</evidence>
<feature type="compositionally biased region" description="Basic and acidic residues" evidence="11">
    <location>
        <begin position="163"/>
        <end position="177"/>
    </location>
</feature>
<dbReference type="Gene3D" id="3.30.160.60">
    <property type="entry name" value="Classic Zinc Finger"/>
    <property type="match status" value="7"/>
</dbReference>